<dbReference type="AlphaFoldDB" id="A0A285TX56"/>
<name>A0A285TX56_9PROT</name>
<accession>A0A285TX56</accession>
<protein>
    <submittedName>
        <fullName evidence="2">Cytochrome c oxidase cbb3-type subunit 4</fullName>
    </submittedName>
</protein>
<dbReference type="InterPro" id="IPR008621">
    <property type="entry name" value="Cbb3-typ_cyt_oxidase_comp"/>
</dbReference>
<keyword evidence="1" id="KW-0472">Membrane</keyword>
<keyword evidence="1" id="KW-0812">Transmembrane</keyword>
<evidence type="ECO:0000313" key="3">
    <source>
        <dbReference type="Proteomes" id="UP000219068"/>
    </source>
</evidence>
<dbReference type="RefSeq" id="WP_097053531.1">
    <property type="nucleotide sequence ID" value="NZ_JALLPZ010000001.1"/>
</dbReference>
<sequence>MIEFTHQALVFISKTYGLFYLLALSLLVLIYTLWPNNRRKFDKAAKSILNAEEGPWR</sequence>
<evidence type="ECO:0000313" key="2">
    <source>
        <dbReference type="EMBL" id="SOC30182.1"/>
    </source>
</evidence>
<proteinExistence type="predicted"/>
<dbReference type="Proteomes" id="UP000219068">
    <property type="component" value="Unassembled WGS sequence"/>
</dbReference>
<feature type="transmembrane region" description="Helical" evidence="1">
    <location>
        <begin position="16"/>
        <end position="34"/>
    </location>
</feature>
<dbReference type="Pfam" id="PF05545">
    <property type="entry name" value="FixQ"/>
    <property type="match status" value="1"/>
</dbReference>
<reference evidence="2 3" key="1">
    <citation type="submission" date="2017-08" db="EMBL/GenBank/DDBJ databases">
        <authorList>
            <person name="de Groot N.N."/>
        </authorList>
    </citation>
    <scope>NUCLEOTIDE SEQUENCE [LARGE SCALE GENOMIC DNA]</scope>
    <source>
        <strain evidence="2 3">USBA 78</strain>
    </source>
</reference>
<dbReference type="EMBL" id="OBMM01000008">
    <property type="protein sequence ID" value="SOC30182.1"/>
    <property type="molecule type" value="Genomic_DNA"/>
</dbReference>
<gene>
    <name evidence="2" type="ORF">SAMN05428964_108156</name>
</gene>
<evidence type="ECO:0000256" key="1">
    <source>
        <dbReference type="SAM" id="Phobius"/>
    </source>
</evidence>
<organism evidence="2 3">
    <name type="scientific">Thalassospira xiamenensis</name>
    <dbReference type="NCBI Taxonomy" id="220697"/>
    <lineage>
        <taxon>Bacteria</taxon>
        <taxon>Pseudomonadati</taxon>
        <taxon>Pseudomonadota</taxon>
        <taxon>Alphaproteobacteria</taxon>
        <taxon>Rhodospirillales</taxon>
        <taxon>Thalassospiraceae</taxon>
        <taxon>Thalassospira</taxon>
    </lineage>
</organism>
<keyword evidence="1" id="KW-1133">Transmembrane helix</keyword>